<evidence type="ECO:0000313" key="4">
    <source>
        <dbReference type="Proteomes" id="UP000445000"/>
    </source>
</evidence>
<keyword evidence="4" id="KW-1185">Reference proteome</keyword>
<feature type="domain" description="NIPSNAP" evidence="2">
    <location>
        <begin position="37"/>
        <end position="139"/>
    </location>
</feature>
<comment type="caution">
    <text evidence="3">The sequence shown here is derived from an EMBL/GenBank/DDBJ whole genome shotgun (WGS) entry which is preliminary data.</text>
</comment>
<sequence>MAMEFLRRTALTFAAALVFANVPQLAAASEQQPAVHQLRIYEIFDNNKQAFHERFRDHAMRIMAKYDFKIVAQWETRHEGRTEFVYLLQWPDRATLTDRWAKFMADQEWAAIKKRTAAQHGQLVGNIEDRVLTVQDYSPTQVFQ</sequence>
<organism evidence="3 4">
    <name type="scientific">Steroidobacter agaridevorans</name>
    <dbReference type="NCBI Taxonomy" id="2695856"/>
    <lineage>
        <taxon>Bacteria</taxon>
        <taxon>Pseudomonadati</taxon>
        <taxon>Pseudomonadota</taxon>
        <taxon>Gammaproteobacteria</taxon>
        <taxon>Steroidobacterales</taxon>
        <taxon>Steroidobacteraceae</taxon>
        <taxon>Steroidobacter</taxon>
    </lineage>
</organism>
<dbReference type="Proteomes" id="UP000445000">
    <property type="component" value="Unassembled WGS sequence"/>
</dbReference>
<proteinExistence type="predicted"/>
<dbReference type="InterPro" id="IPR011008">
    <property type="entry name" value="Dimeric_a/b-barrel"/>
</dbReference>
<feature type="signal peptide" evidence="1">
    <location>
        <begin position="1"/>
        <end position="26"/>
    </location>
</feature>
<accession>A0A829YMU2</accession>
<dbReference type="Pfam" id="PF07978">
    <property type="entry name" value="NIPSNAP"/>
    <property type="match status" value="1"/>
</dbReference>
<dbReference type="RefSeq" id="WP_161815439.1">
    <property type="nucleotide sequence ID" value="NZ_BLJN01000007.1"/>
</dbReference>
<dbReference type="SUPFAM" id="SSF54909">
    <property type="entry name" value="Dimeric alpha+beta barrel"/>
    <property type="match status" value="1"/>
</dbReference>
<evidence type="ECO:0000256" key="1">
    <source>
        <dbReference type="SAM" id="SignalP"/>
    </source>
</evidence>
<feature type="chain" id="PRO_5032714938" description="NIPSNAP domain-containing protein" evidence="1">
    <location>
        <begin position="27"/>
        <end position="144"/>
    </location>
</feature>
<protein>
    <recommendedName>
        <fullName evidence="2">NIPSNAP domain-containing protein</fullName>
    </recommendedName>
</protein>
<dbReference type="InterPro" id="IPR012577">
    <property type="entry name" value="NIPSNAP"/>
</dbReference>
<name>A0A829YMU2_9GAMM</name>
<dbReference type="EMBL" id="BLJN01000007">
    <property type="protein sequence ID" value="GFE83816.1"/>
    <property type="molecule type" value="Genomic_DNA"/>
</dbReference>
<dbReference type="Gene3D" id="3.30.70.100">
    <property type="match status" value="1"/>
</dbReference>
<evidence type="ECO:0000259" key="2">
    <source>
        <dbReference type="Pfam" id="PF07978"/>
    </source>
</evidence>
<gene>
    <name evidence="3" type="ORF">GCM10011487_58160</name>
</gene>
<reference evidence="4" key="1">
    <citation type="submission" date="2020-01" db="EMBL/GenBank/DDBJ databases">
        <title>'Steroidobacter agaridevorans' sp. nov., agar-degrading bacteria isolated from rhizosphere soils.</title>
        <authorList>
            <person name="Ikenaga M."/>
            <person name="Kataoka M."/>
            <person name="Murouchi A."/>
            <person name="Katsuragi S."/>
            <person name="Sakai M."/>
        </authorList>
    </citation>
    <scope>NUCLEOTIDE SEQUENCE [LARGE SCALE GENOMIC DNA]</scope>
    <source>
        <strain evidence="4">YU21-B</strain>
    </source>
</reference>
<dbReference type="AlphaFoldDB" id="A0A829YMU2"/>
<evidence type="ECO:0000313" key="3">
    <source>
        <dbReference type="EMBL" id="GFE83816.1"/>
    </source>
</evidence>
<keyword evidence="1" id="KW-0732">Signal</keyword>